<protein>
    <submittedName>
        <fullName evidence="1">Uncharacterized protein</fullName>
    </submittedName>
</protein>
<dbReference type="AlphaFoldDB" id="A0A5B7FKS9"/>
<dbReference type="EMBL" id="VSRR010007019">
    <property type="protein sequence ID" value="MPC46047.1"/>
    <property type="molecule type" value="Genomic_DNA"/>
</dbReference>
<proteinExistence type="predicted"/>
<gene>
    <name evidence="1" type="ORF">E2C01_039756</name>
</gene>
<dbReference type="Proteomes" id="UP000324222">
    <property type="component" value="Unassembled WGS sequence"/>
</dbReference>
<sequence>MLWKHTPVHQCVYVRGTEKKALWLPRLESAVTELSNGRSYTWLYRARPSSPSRRTLREPGAVTFPGY</sequence>
<name>A0A5B7FKS9_PORTR</name>
<evidence type="ECO:0000313" key="2">
    <source>
        <dbReference type="Proteomes" id="UP000324222"/>
    </source>
</evidence>
<evidence type="ECO:0000313" key="1">
    <source>
        <dbReference type="EMBL" id="MPC46047.1"/>
    </source>
</evidence>
<comment type="caution">
    <text evidence="1">The sequence shown here is derived from an EMBL/GenBank/DDBJ whole genome shotgun (WGS) entry which is preliminary data.</text>
</comment>
<accession>A0A5B7FKS9</accession>
<keyword evidence="2" id="KW-1185">Reference proteome</keyword>
<reference evidence="1 2" key="1">
    <citation type="submission" date="2019-05" db="EMBL/GenBank/DDBJ databases">
        <title>Another draft genome of Portunus trituberculatus and its Hox gene families provides insights of decapod evolution.</title>
        <authorList>
            <person name="Jeong J.-H."/>
            <person name="Song I."/>
            <person name="Kim S."/>
            <person name="Choi T."/>
            <person name="Kim D."/>
            <person name="Ryu S."/>
            <person name="Kim W."/>
        </authorList>
    </citation>
    <scope>NUCLEOTIDE SEQUENCE [LARGE SCALE GENOMIC DNA]</scope>
    <source>
        <tissue evidence="1">Muscle</tissue>
    </source>
</reference>
<organism evidence="1 2">
    <name type="scientific">Portunus trituberculatus</name>
    <name type="common">Swimming crab</name>
    <name type="synonym">Neptunus trituberculatus</name>
    <dbReference type="NCBI Taxonomy" id="210409"/>
    <lineage>
        <taxon>Eukaryota</taxon>
        <taxon>Metazoa</taxon>
        <taxon>Ecdysozoa</taxon>
        <taxon>Arthropoda</taxon>
        <taxon>Crustacea</taxon>
        <taxon>Multicrustacea</taxon>
        <taxon>Malacostraca</taxon>
        <taxon>Eumalacostraca</taxon>
        <taxon>Eucarida</taxon>
        <taxon>Decapoda</taxon>
        <taxon>Pleocyemata</taxon>
        <taxon>Brachyura</taxon>
        <taxon>Eubrachyura</taxon>
        <taxon>Portunoidea</taxon>
        <taxon>Portunidae</taxon>
        <taxon>Portuninae</taxon>
        <taxon>Portunus</taxon>
    </lineage>
</organism>